<dbReference type="NCBIfam" id="TIGR01552">
    <property type="entry name" value="phd_fam"/>
    <property type="match status" value="1"/>
</dbReference>
<name>A0A0S1SMY6_9BACT</name>
<accession>A0A0S1SPS9</accession>
<accession>A0A0S1SMY6</accession>
<accession>A0A0S1SU72</accession>
<dbReference type="InterPro" id="IPR036165">
    <property type="entry name" value="YefM-like_sf"/>
</dbReference>
<dbReference type="SUPFAM" id="SSF143120">
    <property type="entry name" value="YefM-like"/>
    <property type="match status" value="1"/>
</dbReference>
<keyword evidence="2" id="KW-0175">Coiled coil</keyword>
<accession>A0A0S1SKC3</accession>
<evidence type="ECO:0000256" key="1">
    <source>
        <dbReference type="ARBA" id="ARBA00009981"/>
    </source>
</evidence>
<protein>
    <recommendedName>
        <fullName evidence="5">Antitoxin</fullName>
    </recommendedName>
</protein>
<dbReference type="Gene3D" id="1.10.1220.170">
    <property type="match status" value="1"/>
</dbReference>
<accession>A0A0S1SH58</accession>
<organism evidence="3 4">
    <name type="scientific">Candidatus Peribacter riflensis</name>
    <dbReference type="NCBI Taxonomy" id="1735162"/>
    <lineage>
        <taxon>Bacteria</taxon>
        <taxon>Candidatus Peregrinibacteriota</taxon>
        <taxon>Candidatus Peribacteria</taxon>
        <taxon>Candidatus Peribacterales</taxon>
        <taxon>Candidatus Peribacteraceae</taxon>
        <taxon>Candidatus Peribacter</taxon>
    </lineage>
</organism>
<evidence type="ECO:0000256" key="2">
    <source>
        <dbReference type="SAM" id="Coils"/>
    </source>
</evidence>
<proteinExistence type="inferred from homology"/>
<dbReference type="KEGG" id="prf:PeribacterA2_0239"/>
<gene>
    <name evidence="3" type="ORF">PeribacterD1_0239</name>
</gene>
<sequence>MAKTRTIGVRSLRANMQKILNEARRDNVHFVIMRFGEPVAHLVPVKPRRKRTMEQLEADIAEARRQIARGEWYTTEEVRQMLGLPASKYRRQRIKTSRSYRQ</sequence>
<comment type="similarity">
    <text evidence="1">Belongs to the phD/YefM antitoxin family.</text>
</comment>
<evidence type="ECO:0000313" key="3">
    <source>
        <dbReference type="EMBL" id="ALM12938.1"/>
    </source>
</evidence>
<reference evidence="3 4" key="2">
    <citation type="journal article" date="2016" name="PeerJ">
        <title>Analysis of five complete genome sequences for members of the class Peribacteria in the recently recognized Peregrinibacteria bacterial phylum.</title>
        <authorList>
            <person name="Anantharaman K."/>
            <person name="Brown C.T."/>
            <person name="Burstein D."/>
            <person name="Castelle C.J."/>
            <person name="Probst A.J."/>
            <person name="Thomas B.C."/>
            <person name="Williams K.H."/>
            <person name="Banfield J.F."/>
        </authorList>
    </citation>
    <scope>NUCLEOTIDE SEQUENCE [LARGE SCALE GENOMIC DNA]</scope>
    <source>
        <strain evidence="3">RIFOXYD1_FULL_PER-ii_59_16</strain>
    </source>
</reference>
<dbReference type="STRING" id="1735162.PeribacterB2_0239"/>
<reference evidence="4" key="1">
    <citation type="submission" date="2015-10" db="EMBL/GenBank/DDBJ databases">
        <title>Analysis of five complete genome sequences for members of the class Peribacteria in the recently recognized Peregrinibacteria bacterial phylum.</title>
        <authorList>
            <person name="Anantharaman K."/>
            <person name="Brown C.T."/>
            <person name="Burstein D."/>
            <person name="Castelle C.J."/>
            <person name="Probst A.J."/>
            <person name="Thomas B.C."/>
            <person name="Williams K.H."/>
            <person name="Banfield J.F."/>
        </authorList>
    </citation>
    <scope>NUCLEOTIDE SEQUENCE [LARGE SCALE GENOMIC DNA]</scope>
</reference>
<feature type="coiled-coil region" evidence="2">
    <location>
        <begin position="46"/>
        <end position="73"/>
    </location>
</feature>
<evidence type="ECO:0000313" key="4">
    <source>
        <dbReference type="Proteomes" id="UP000069135"/>
    </source>
</evidence>
<dbReference type="AlphaFoldDB" id="A0A0S1SMY6"/>
<dbReference type="Proteomes" id="UP000069135">
    <property type="component" value="Chromosome"/>
</dbReference>
<dbReference type="EMBL" id="CP013065">
    <property type="protein sequence ID" value="ALM12938.1"/>
    <property type="molecule type" value="Genomic_DNA"/>
</dbReference>
<evidence type="ECO:0008006" key="5">
    <source>
        <dbReference type="Google" id="ProtNLM"/>
    </source>
</evidence>